<gene>
    <name evidence="2" type="ORF">EC973_006510</name>
</gene>
<feature type="compositionally biased region" description="Basic and acidic residues" evidence="1">
    <location>
        <begin position="125"/>
        <end position="136"/>
    </location>
</feature>
<sequence length="428" mass="47801">MELKLKDSMEEVAALEHAEEIRWQKIKFLISSNNAKNMYKQSTNIEIQQLQRAVENYAKRLRESEEQCDNLRIAFKEQVHFLKHYLEKTRLRHKEKEESLQKEATEARKELSMLKRALSKTQQKRKMEYHSLKEELSETQNQLEKTRNELKSCKRKLVDADRQLIEARKEVILPEKDVSDLSLQPHNEAEALPRSPKPPTSRQRKRNARARKPQVIRAESPDLCEQPPRLEDLEPLSNKEQPSESQTLDNPDILPSHECISPVSSPPVNSSIHVAAPSSPSPPPTVSAEANSSSQPIASPPPTTPSQAAACTKPIASTETTISSESIVTSKPVSSSQPSVPAEPTISSQPVISSRLPVFSPSLLPLASSQPISSSRSTLLVRRGSSSQSVSSSQSRPKRRKLGGKSRAYLFPEEGCLSPLSQLINEPT</sequence>
<organism evidence="2 3">
    <name type="scientific">Apophysomyces ossiformis</name>
    <dbReference type="NCBI Taxonomy" id="679940"/>
    <lineage>
        <taxon>Eukaryota</taxon>
        <taxon>Fungi</taxon>
        <taxon>Fungi incertae sedis</taxon>
        <taxon>Mucoromycota</taxon>
        <taxon>Mucoromycotina</taxon>
        <taxon>Mucoromycetes</taxon>
        <taxon>Mucorales</taxon>
        <taxon>Mucorineae</taxon>
        <taxon>Mucoraceae</taxon>
        <taxon>Apophysomyces</taxon>
    </lineage>
</organism>
<dbReference type="AlphaFoldDB" id="A0A8H7BTA9"/>
<evidence type="ECO:0000256" key="1">
    <source>
        <dbReference type="SAM" id="MobiDB-lite"/>
    </source>
</evidence>
<protein>
    <submittedName>
        <fullName evidence="2">Uncharacterized protein</fullName>
    </submittedName>
</protein>
<feature type="region of interest" description="Disordered" evidence="1">
    <location>
        <begin position="178"/>
        <end position="352"/>
    </location>
</feature>
<feature type="compositionally biased region" description="Basic residues" evidence="1">
    <location>
        <begin position="202"/>
        <end position="214"/>
    </location>
</feature>
<feature type="region of interest" description="Disordered" evidence="1">
    <location>
        <begin position="118"/>
        <end position="143"/>
    </location>
</feature>
<dbReference type="EMBL" id="JABAYA010000041">
    <property type="protein sequence ID" value="KAF7728229.1"/>
    <property type="molecule type" value="Genomic_DNA"/>
</dbReference>
<dbReference type="Proteomes" id="UP000605846">
    <property type="component" value="Unassembled WGS sequence"/>
</dbReference>
<accession>A0A8H7BTA9</accession>
<proteinExistence type="predicted"/>
<comment type="caution">
    <text evidence="2">The sequence shown here is derived from an EMBL/GenBank/DDBJ whole genome shotgun (WGS) entry which is preliminary data.</text>
</comment>
<feature type="compositionally biased region" description="Low complexity" evidence="1">
    <location>
        <begin position="317"/>
        <end position="340"/>
    </location>
</feature>
<feature type="region of interest" description="Disordered" evidence="1">
    <location>
        <begin position="366"/>
        <end position="408"/>
    </location>
</feature>
<evidence type="ECO:0000313" key="3">
    <source>
        <dbReference type="Proteomes" id="UP000605846"/>
    </source>
</evidence>
<reference evidence="2" key="1">
    <citation type="submission" date="2020-01" db="EMBL/GenBank/DDBJ databases">
        <title>Genome Sequencing of Three Apophysomyces-Like Fungal Strains Confirms a Novel Fungal Genus in the Mucoromycota with divergent Burkholderia-like Endosymbiotic Bacteria.</title>
        <authorList>
            <person name="Stajich J.E."/>
            <person name="Macias A.M."/>
            <person name="Carter-House D."/>
            <person name="Lovett B."/>
            <person name="Kasson L.R."/>
            <person name="Berry K."/>
            <person name="Grigoriev I."/>
            <person name="Chang Y."/>
            <person name="Spatafora J."/>
            <person name="Kasson M.T."/>
        </authorList>
    </citation>
    <scope>NUCLEOTIDE SEQUENCE</scope>
    <source>
        <strain evidence="2">NRRL A-21654</strain>
    </source>
</reference>
<feature type="compositionally biased region" description="Polar residues" evidence="1">
    <location>
        <begin position="238"/>
        <end position="249"/>
    </location>
</feature>
<evidence type="ECO:0000313" key="2">
    <source>
        <dbReference type="EMBL" id="KAF7728229.1"/>
    </source>
</evidence>
<dbReference type="OrthoDB" id="10648874at2759"/>
<feature type="compositionally biased region" description="Low complexity" evidence="1">
    <location>
        <begin position="261"/>
        <end position="271"/>
    </location>
</feature>
<feature type="compositionally biased region" description="Low complexity" evidence="1">
    <location>
        <begin position="366"/>
        <end position="395"/>
    </location>
</feature>
<keyword evidence="3" id="KW-1185">Reference proteome</keyword>
<name>A0A8H7BTA9_9FUNG</name>